<gene>
    <name evidence="2" type="ORF">BO78DRAFT_20936</name>
</gene>
<reference evidence="2 3" key="1">
    <citation type="submission" date="2018-02" db="EMBL/GenBank/DDBJ databases">
        <title>The genomes of Aspergillus section Nigri reveals drivers in fungal speciation.</title>
        <authorList>
            <consortium name="DOE Joint Genome Institute"/>
            <person name="Vesth T.C."/>
            <person name="Nybo J."/>
            <person name="Theobald S."/>
            <person name="Brandl J."/>
            <person name="Frisvad J.C."/>
            <person name="Nielsen K.F."/>
            <person name="Lyhne E.K."/>
            <person name="Kogle M.E."/>
            <person name="Kuo A."/>
            <person name="Riley R."/>
            <person name="Clum A."/>
            <person name="Nolan M."/>
            <person name="Lipzen A."/>
            <person name="Salamov A."/>
            <person name="Henrissat B."/>
            <person name="Wiebenga A."/>
            <person name="De vries R.P."/>
            <person name="Grigoriev I.V."/>
            <person name="Mortensen U.H."/>
            <person name="Andersen M.R."/>
            <person name="Baker S.E."/>
        </authorList>
    </citation>
    <scope>NUCLEOTIDE SEQUENCE [LARGE SCALE GENOMIC DNA]</scope>
    <source>
        <strain evidence="2 3">CBS 121057</strain>
    </source>
</reference>
<feature type="transmembrane region" description="Helical" evidence="1">
    <location>
        <begin position="13"/>
        <end position="36"/>
    </location>
</feature>
<organism evidence="2 3">
    <name type="scientific">Aspergillus sclerotiicarbonarius (strain CBS 121057 / IBT 28362)</name>
    <dbReference type="NCBI Taxonomy" id="1448318"/>
    <lineage>
        <taxon>Eukaryota</taxon>
        <taxon>Fungi</taxon>
        <taxon>Dikarya</taxon>
        <taxon>Ascomycota</taxon>
        <taxon>Pezizomycotina</taxon>
        <taxon>Eurotiomycetes</taxon>
        <taxon>Eurotiomycetidae</taxon>
        <taxon>Eurotiales</taxon>
        <taxon>Aspergillaceae</taxon>
        <taxon>Aspergillus</taxon>
        <taxon>Aspergillus subgen. Circumdati</taxon>
    </lineage>
</organism>
<dbReference type="AlphaFoldDB" id="A0A319EBU3"/>
<dbReference type="STRING" id="1448318.A0A319EBU3"/>
<dbReference type="VEuPathDB" id="FungiDB:BO78DRAFT_20936"/>
<evidence type="ECO:0000313" key="2">
    <source>
        <dbReference type="EMBL" id="PYI01254.1"/>
    </source>
</evidence>
<name>A0A319EBU3_ASPSB</name>
<evidence type="ECO:0000313" key="3">
    <source>
        <dbReference type="Proteomes" id="UP000248423"/>
    </source>
</evidence>
<proteinExistence type="predicted"/>
<dbReference type="EMBL" id="KZ826421">
    <property type="protein sequence ID" value="PYI01254.1"/>
    <property type="molecule type" value="Genomic_DNA"/>
</dbReference>
<accession>A0A319EBU3</accession>
<sequence length="117" mass="13191">MPLVTSKDQSYKIAVAIIFVVIEANFIIICGCLPYLKQFLRFHAPRWIGDSNASSQYQYRQQESFYSTPSSKRRKPGLSVLQDDIERALSQPEEAHCACAIGGRHASSDELQELIRG</sequence>
<keyword evidence="3" id="KW-1185">Reference proteome</keyword>
<dbReference type="Proteomes" id="UP000248423">
    <property type="component" value="Unassembled WGS sequence"/>
</dbReference>
<evidence type="ECO:0008006" key="4">
    <source>
        <dbReference type="Google" id="ProtNLM"/>
    </source>
</evidence>
<protein>
    <recommendedName>
        <fullName evidence="4">Integral membrane protein</fullName>
    </recommendedName>
</protein>
<keyword evidence="1" id="KW-0472">Membrane</keyword>
<keyword evidence="1" id="KW-1133">Transmembrane helix</keyword>
<keyword evidence="1" id="KW-0812">Transmembrane</keyword>
<evidence type="ECO:0000256" key="1">
    <source>
        <dbReference type="SAM" id="Phobius"/>
    </source>
</evidence>